<proteinExistence type="predicted"/>
<dbReference type="Proteomes" id="UP000018888">
    <property type="component" value="Unassembled WGS sequence"/>
</dbReference>
<name>A0A2P4Q7N7_RHIID</name>
<gene>
    <name evidence="1" type="ORF">GLOIN_2v1584057</name>
</gene>
<protein>
    <submittedName>
        <fullName evidence="1">Uncharacterized protein</fullName>
    </submittedName>
</protein>
<keyword evidence="2" id="KW-1185">Reference proteome</keyword>
<reference evidence="1 2" key="1">
    <citation type="journal article" date="2013" name="Proc. Natl. Acad. Sci. U.S.A.">
        <title>Genome of an arbuscular mycorrhizal fungus provides insight into the oldest plant symbiosis.</title>
        <authorList>
            <person name="Tisserant E."/>
            <person name="Malbreil M."/>
            <person name="Kuo A."/>
            <person name="Kohler A."/>
            <person name="Symeonidi A."/>
            <person name="Balestrini R."/>
            <person name="Charron P."/>
            <person name="Duensing N."/>
            <person name="Frei Dit Frey N."/>
            <person name="Gianinazzi-Pearson V."/>
            <person name="Gilbert L.B."/>
            <person name="Handa Y."/>
            <person name="Herr J.R."/>
            <person name="Hijri M."/>
            <person name="Koul R."/>
            <person name="Kawaguchi M."/>
            <person name="Krajinski F."/>
            <person name="Lammers P.J."/>
            <person name="Masclaux F.G."/>
            <person name="Murat C."/>
            <person name="Morin E."/>
            <person name="Ndikumana S."/>
            <person name="Pagni M."/>
            <person name="Petitpierre D."/>
            <person name="Requena N."/>
            <person name="Rosikiewicz P."/>
            <person name="Riley R."/>
            <person name="Saito K."/>
            <person name="San Clemente H."/>
            <person name="Shapiro H."/>
            <person name="van Tuinen D."/>
            <person name="Becard G."/>
            <person name="Bonfante P."/>
            <person name="Paszkowski U."/>
            <person name="Shachar-Hill Y.Y."/>
            <person name="Tuskan G.A."/>
            <person name="Young P.W."/>
            <person name="Sanders I.R."/>
            <person name="Henrissat B."/>
            <person name="Rensing S.A."/>
            <person name="Grigoriev I.V."/>
            <person name="Corradi N."/>
            <person name="Roux C."/>
            <person name="Martin F."/>
        </authorList>
    </citation>
    <scope>NUCLEOTIDE SEQUENCE [LARGE SCALE GENOMIC DNA]</scope>
    <source>
        <strain evidence="1 2">DAOM 197198</strain>
    </source>
</reference>
<organism evidence="1 2">
    <name type="scientific">Rhizophagus irregularis (strain DAOM 181602 / DAOM 197198 / MUCL 43194)</name>
    <name type="common">Arbuscular mycorrhizal fungus</name>
    <name type="synonym">Glomus intraradices</name>
    <dbReference type="NCBI Taxonomy" id="747089"/>
    <lineage>
        <taxon>Eukaryota</taxon>
        <taxon>Fungi</taxon>
        <taxon>Fungi incertae sedis</taxon>
        <taxon>Mucoromycota</taxon>
        <taxon>Glomeromycotina</taxon>
        <taxon>Glomeromycetes</taxon>
        <taxon>Glomerales</taxon>
        <taxon>Glomeraceae</taxon>
        <taxon>Rhizophagus</taxon>
    </lineage>
</organism>
<evidence type="ECO:0000313" key="1">
    <source>
        <dbReference type="EMBL" id="POG73642.1"/>
    </source>
</evidence>
<accession>A0A2P4Q7N7</accession>
<dbReference type="EMBL" id="AUPC02000081">
    <property type="protein sequence ID" value="POG73642.1"/>
    <property type="molecule type" value="Genomic_DNA"/>
</dbReference>
<dbReference type="AlphaFoldDB" id="A0A2P4Q7N7"/>
<sequence>MKTEINTIPNSQNYKVSKRQQEIYNTMERTISQKSSNFNYPTVNITDITKIEAADLEVEDVNMFADICLLNHILTFDAEQNQERIEVISQILIIMETWRDILRTAYILDQLESKRPEKEKGISRIQIKFEELNNKTSKILDDLEEILAACDANLDDVKILLYDKATLF</sequence>
<evidence type="ECO:0000313" key="2">
    <source>
        <dbReference type="Proteomes" id="UP000018888"/>
    </source>
</evidence>
<reference evidence="1 2" key="2">
    <citation type="journal article" date="2018" name="New Phytol.">
        <title>High intraspecific genome diversity in the model arbuscular mycorrhizal symbiont Rhizophagus irregularis.</title>
        <authorList>
            <person name="Chen E.C.H."/>
            <person name="Morin E."/>
            <person name="Beaudet D."/>
            <person name="Noel J."/>
            <person name="Yildirir G."/>
            <person name="Ndikumana S."/>
            <person name="Charron P."/>
            <person name="St-Onge C."/>
            <person name="Giorgi J."/>
            <person name="Kruger M."/>
            <person name="Marton T."/>
            <person name="Ropars J."/>
            <person name="Grigoriev I.V."/>
            <person name="Hainaut M."/>
            <person name="Henrissat B."/>
            <person name="Roux C."/>
            <person name="Martin F."/>
            <person name="Corradi N."/>
        </authorList>
    </citation>
    <scope>NUCLEOTIDE SEQUENCE [LARGE SCALE GENOMIC DNA]</scope>
    <source>
        <strain evidence="1 2">DAOM 197198</strain>
    </source>
</reference>
<comment type="caution">
    <text evidence="1">The sequence shown here is derived from an EMBL/GenBank/DDBJ whole genome shotgun (WGS) entry which is preliminary data.</text>
</comment>
<dbReference type="VEuPathDB" id="FungiDB:RhiirFUN_022309"/>